<dbReference type="EC" id="2.3.1.-" evidence="4"/>
<sequence>MFLHYYRFLGMDLTPIFLFCKRHLETLAVIHFVFIWILLPIIALWSWYKNSSIWRHFADYFPLRLVKTADLPVDRNYIIGLAYKLKSSGKEGQTLYSSLSRFVDDAKIHRKGIMRIRYGRSDTSCSTFILILARTSGVLLVAGVGSYCAYRICTKFLGRRFVWMLLDNSKYNAIPTADRRLLYSSGLSFSSQIDVNGEDEEDYRKDNKFPVLVSGSGTSEISVVHLPRYSRSGRTRGLYAIRQNNKNRDGVLSRQWGIPDRNSHSRNISPSSSNRSASIRIIWEGQQDWEDEFENHSIRGMKETKAEHPIIYLTKMVEAKLIILQFHI</sequence>
<dbReference type="Pfam" id="PF03982">
    <property type="entry name" value="DAGAT"/>
    <property type="match status" value="1"/>
</dbReference>
<evidence type="ECO:0000313" key="5">
    <source>
        <dbReference type="Proteomes" id="UP000095283"/>
    </source>
</evidence>
<evidence type="ECO:0000256" key="1">
    <source>
        <dbReference type="ARBA" id="ARBA00005420"/>
    </source>
</evidence>
<evidence type="ECO:0000256" key="2">
    <source>
        <dbReference type="ARBA" id="ARBA00022679"/>
    </source>
</evidence>
<comment type="subcellular location">
    <subcellularLocation>
        <location evidence="4">Endoplasmic reticulum membrane</location>
        <topology evidence="4">Multi-pass membrane protein</topology>
    </subcellularLocation>
</comment>
<keyword evidence="4" id="KW-1133">Transmembrane helix</keyword>
<keyword evidence="4" id="KW-0812">Transmembrane</keyword>
<keyword evidence="3" id="KW-0012">Acyltransferase</keyword>
<reference evidence="6" key="1">
    <citation type="submission" date="2016-11" db="UniProtKB">
        <authorList>
            <consortium name="WormBaseParasite"/>
        </authorList>
    </citation>
    <scope>IDENTIFICATION</scope>
</reference>
<keyword evidence="5" id="KW-1185">Reference proteome</keyword>
<organism evidence="5 6">
    <name type="scientific">Heterorhabditis bacteriophora</name>
    <name type="common">Entomopathogenic nematode worm</name>
    <dbReference type="NCBI Taxonomy" id="37862"/>
    <lineage>
        <taxon>Eukaryota</taxon>
        <taxon>Metazoa</taxon>
        <taxon>Ecdysozoa</taxon>
        <taxon>Nematoda</taxon>
        <taxon>Chromadorea</taxon>
        <taxon>Rhabditida</taxon>
        <taxon>Rhabditina</taxon>
        <taxon>Rhabditomorpha</taxon>
        <taxon>Strongyloidea</taxon>
        <taxon>Heterorhabditidae</taxon>
        <taxon>Heterorhabditis</taxon>
    </lineage>
</organism>
<accession>A0A1I7XJ86</accession>
<dbReference type="GO" id="GO:0005789">
    <property type="term" value="C:endoplasmic reticulum membrane"/>
    <property type="evidence" value="ECO:0007669"/>
    <property type="project" value="UniProtKB-SubCell"/>
</dbReference>
<keyword evidence="2 4" id="KW-0808">Transferase</keyword>
<dbReference type="Proteomes" id="UP000095283">
    <property type="component" value="Unplaced"/>
</dbReference>
<evidence type="ECO:0000256" key="4">
    <source>
        <dbReference type="RuleBase" id="RU367023"/>
    </source>
</evidence>
<comment type="similarity">
    <text evidence="1 4">Belongs to the diacylglycerol acyltransferase family.</text>
</comment>
<keyword evidence="4" id="KW-0256">Endoplasmic reticulum</keyword>
<name>A0A1I7XJ86_HETBA</name>
<protein>
    <recommendedName>
        <fullName evidence="4">Acyltransferase</fullName>
        <ecNumber evidence="4">2.3.1.-</ecNumber>
    </recommendedName>
</protein>
<dbReference type="AlphaFoldDB" id="A0A1I7XJ86"/>
<proteinExistence type="inferred from homology"/>
<dbReference type="GO" id="GO:0008374">
    <property type="term" value="F:O-acyltransferase activity"/>
    <property type="evidence" value="ECO:0007669"/>
    <property type="project" value="InterPro"/>
</dbReference>
<feature type="transmembrane region" description="Helical" evidence="4">
    <location>
        <begin position="128"/>
        <end position="150"/>
    </location>
</feature>
<dbReference type="InterPro" id="IPR007130">
    <property type="entry name" value="DAGAT"/>
</dbReference>
<evidence type="ECO:0000313" key="6">
    <source>
        <dbReference type="WBParaSite" id="Hba_17376"/>
    </source>
</evidence>
<evidence type="ECO:0000256" key="3">
    <source>
        <dbReference type="ARBA" id="ARBA00023315"/>
    </source>
</evidence>
<keyword evidence="4" id="KW-0472">Membrane</keyword>
<dbReference type="WBParaSite" id="Hba_17376">
    <property type="protein sequence ID" value="Hba_17376"/>
    <property type="gene ID" value="Hba_17376"/>
</dbReference>
<feature type="transmembrane region" description="Helical" evidence="4">
    <location>
        <begin position="27"/>
        <end position="48"/>
    </location>
</feature>